<dbReference type="GO" id="GO:0006813">
    <property type="term" value="P:potassium ion transport"/>
    <property type="evidence" value="ECO:0007669"/>
    <property type="project" value="UniProtKB-UniRule"/>
</dbReference>
<evidence type="ECO:0000256" key="6">
    <source>
        <dbReference type="ARBA" id="ARBA00023065"/>
    </source>
</evidence>
<feature type="transmembrane region" description="Helical" evidence="9">
    <location>
        <begin position="326"/>
        <end position="347"/>
    </location>
</feature>
<accession>A0A7G7YGN6</accession>
<evidence type="ECO:0000256" key="2">
    <source>
        <dbReference type="ARBA" id="ARBA00022448"/>
    </source>
</evidence>
<dbReference type="GO" id="GO:0015297">
    <property type="term" value="F:antiporter activity"/>
    <property type="evidence" value="ECO:0007669"/>
    <property type="project" value="UniProtKB-KW"/>
</dbReference>
<keyword evidence="9" id="KW-0633">Potassium transport</keyword>
<keyword evidence="9" id="KW-0050">Antiport</keyword>
<comment type="subcellular location">
    <subcellularLocation>
        <location evidence="1">Membrane</location>
        <topology evidence="1">Multi-pass membrane protein</topology>
    </subcellularLocation>
    <subcellularLocation>
        <location evidence="9">Plastid</location>
        <location evidence="9">Chloroplast inner membrane</location>
        <topology evidence="9">Multi-pass membrane protein</topology>
    </subcellularLocation>
</comment>
<dbReference type="GO" id="GO:0015078">
    <property type="term" value="F:proton transmembrane transporter activity"/>
    <property type="evidence" value="ECO:0007669"/>
    <property type="project" value="UniProtKB-UniRule"/>
</dbReference>
<evidence type="ECO:0000256" key="7">
    <source>
        <dbReference type="ARBA" id="ARBA00023136"/>
    </source>
</evidence>
<dbReference type="Pfam" id="PF03040">
    <property type="entry name" value="CemA"/>
    <property type="match status" value="1"/>
</dbReference>
<reference evidence="10" key="1">
    <citation type="journal article" date="2020" name="Cladistics">
        <title>Exploring the phylogeny of the marattialean ferns.</title>
        <authorList>
            <person name="Lehtonen S."/>
            <person name="Poczai P."/>
            <person name="Sablok G."/>
            <person name="Hyvoenen J."/>
            <person name="Karger D.N."/>
            <person name="Flores J."/>
        </authorList>
    </citation>
    <scope>NUCLEOTIDE SEQUENCE</scope>
</reference>
<geneLocation type="chloroplast" evidence="10"/>
<evidence type="ECO:0000256" key="5">
    <source>
        <dbReference type="ARBA" id="ARBA00022989"/>
    </source>
</evidence>
<keyword evidence="10" id="KW-0934">Plastid</keyword>
<keyword evidence="10" id="KW-0150">Chloroplast</keyword>
<keyword evidence="4 9" id="KW-0375">Hydrogen ion transport</keyword>
<comment type="function">
    <text evidence="9">Contributes to K(+)/H(+) antiport activity by supporting proton efflux to control proton extrusion and homeostasis in chloroplasts in a light-dependent manner to modulate photosynthesis. Prevents excessive induction of non-photochemical quenching (NPQ) under continuous-light conditions. Indirectly promotes efficient inorganic carbon uptake into chloroplasts.</text>
</comment>
<proteinExistence type="inferred from homology"/>
<dbReference type="PANTHER" id="PTHR33650:SF2">
    <property type="entry name" value="CHLOROPLAST ENVELOPE MEMBRANE PROTEIN"/>
    <property type="match status" value="1"/>
</dbReference>
<comment type="caution">
    <text evidence="9">Lacks conserved residue(s) required for the propagation of feature annotation.</text>
</comment>
<keyword evidence="5 9" id="KW-1133">Transmembrane helix</keyword>
<sequence length="449" mass="52488">MEFNNSVFTIYWSLLERKFSIYVLTILKKSKCILSNLSFSTSFSNNQYPSFFDADKTCLERDSCNLFSNQSNIVFFLVVLSKRLCPNLFSNTGENKNKGDNINDLSGHRFIDESYVSAKKSMSRESNKIKQMNRKLAWIEATLNDLDIWRHSYSIFSSSRKLENNLEQQFSVLESKDTSITMMAYESISLVPRSITRTLSRFKTELTGDSKSLILNEFRLAKYQALASIQYIGCLLFFPPIISMLSKTWFLESWITNWWNMSQSHIFLNLFQEERALKELQEMEELLWLDRVMTDYVKDQSQDLDIEIYEETIQLVTIYNEDSIQIISHLLTDIISIVTLIFLFIIGRKRLAVLNSWIQELFYSLSDTMKAFSILLLTDLCIGFHSPHGWEIVIGSFLEHLGFSHNKHIISCFVSTFPVILDTVFKYWIFRHLNRISPSIVATYHTMNE</sequence>
<keyword evidence="2 9" id="KW-0813">Transport</keyword>
<keyword evidence="9" id="KW-0630">Potassium</keyword>
<dbReference type="PANTHER" id="PTHR33650">
    <property type="entry name" value="CHLOROPLAST ENVELOPE MEMBRANE PROTEIN-RELATED"/>
    <property type="match status" value="1"/>
</dbReference>
<evidence type="ECO:0000256" key="1">
    <source>
        <dbReference type="ARBA" id="ARBA00004141"/>
    </source>
</evidence>
<protein>
    <recommendedName>
        <fullName evidence="9">Potassium/proton antiporter CemA</fullName>
    </recommendedName>
    <alternativeName>
        <fullName evidence="9">Chloroplast envelope membrane protein A</fullName>
        <shortName evidence="9">CemA</shortName>
    </alternativeName>
</protein>
<evidence type="ECO:0000256" key="3">
    <source>
        <dbReference type="ARBA" id="ARBA00022692"/>
    </source>
</evidence>
<keyword evidence="9" id="KW-1001">Plastid inner membrane</keyword>
<gene>
    <name evidence="9 10" type="primary">cemA</name>
</gene>
<dbReference type="InterPro" id="IPR004282">
    <property type="entry name" value="CemA"/>
</dbReference>
<evidence type="ECO:0000256" key="9">
    <source>
        <dbReference type="HAMAP-Rule" id="MF_01308"/>
    </source>
</evidence>
<keyword evidence="6 9" id="KW-0406">Ion transport</keyword>
<evidence type="ECO:0000256" key="8">
    <source>
        <dbReference type="ARBA" id="ARBA00043980"/>
    </source>
</evidence>
<name>A0A7G7YGN6_9MONI</name>
<comment type="catalytic activity">
    <reaction evidence="9">
        <text>K(+)(in) + H(+)(out) = K(+)(out) + H(+)(in)</text>
        <dbReference type="Rhea" id="RHEA:29467"/>
        <dbReference type="ChEBI" id="CHEBI:15378"/>
        <dbReference type="ChEBI" id="CHEBI:29103"/>
    </reaction>
</comment>
<keyword evidence="3 9" id="KW-0812">Transmembrane</keyword>
<evidence type="ECO:0000313" key="10">
    <source>
        <dbReference type="EMBL" id="QNH93656.1"/>
    </source>
</evidence>
<evidence type="ECO:0000256" key="4">
    <source>
        <dbReference type="ARBA" id="ARBA00022781"/>
    </source>
</evidence>
<dbReference type="GO" id="GO:0009706">
    <property type="term" value="C:chloroplast inner membrane"/>
    <property type="evidence" value="ECO:0007669"/>
    <property type="project" value="UniProtKB-SubCell"/>
</dbReference>
<dbReference type="EMBL" id="MN412587">
    <property type="protein sequence ID" value="QNH93656.1"/>
    <property type="molecule type" value="Genomic_DNA"/>
</dbReference>
<dbReference type="HAMAP" id="MF_01308">
    <property type="entry name" value="CemA_PxcA"/>
    <property type="match status" value="1"/>
</dbReference>
<keyword evidence="7 9" id="KW-0472">Membrane</keyword>
<organism evidence="10">
    <name type="scientific">Christensenia aesculifolia</name>
    <dbReference type="NCBI Taxonomy" id="491817"/>
    <lineage>
        <taxon>Eukaryota</taxon>
        <taxon>Viridiplantae</taxon>
        <taxon>Streptophyta</taxon>
        <taxon>Embryophyta</taxon>
        <taxon>Tracheophyta</taxon>
        <taxon>Polypodiopsida</taxon>
        <taxon>Marattiidae</taxon>
        <taxon>Marattiales</taxon>
        <taxon>Marattiaceae</taxon>
        <taxon>Christensenia</taxon>
    </lineage>
</organism>
<comment type="similarity">
    <text evidence="8 9">Belongs to the CemA family.</text>
</comment>
<dbReference type="AlphaFoldDB" id="A0A7G7YGN6"/>